<dbReference type="ExpressionAtlas" id="A0A2K2D6D4">
    <property type="expression patterns" value="baseline and differential"/>
</dbReference>
<evidence type="ECO:0000256" key="1">
    <source>
        <dbReference type="SAM" id="MobiDB-lite"/>
    </source>
</evidence>
<dbReference type="EnsemblPlants" id="PNT69838">
    <property type="protein sequence ID" value="PNT69838"/>
    <property type="gene ID" value="BRADI_2g01238v3"/>
</dbReference>
<feature type="compositionally biased region" description="Low complexity" evidence="1">
    <location>
        <begin position="11"/>
        <end position="26"/>
    </location>
</feature>
<dbReference type="InParanoid" id="A0A2K2D6D4"/>
<dbReference type="Gramene" id="PNT69838">
    <property type="protein sequence ID" value="PNT69838"/>
    <property type="gene ID" value="BRADI_2g01238v3"/>
</dbReference>
<evidence type="ECO:0000313" key="2">
    <source>
        <dbReference type="EMBL" id="PNT69838.1"/>
    </source>
</evidence>
<dbReference type="Proteomes" id="UP000008810">
    <property type="component" value="Chromosome 2"/>
</dbReference>
<organism evidence="2">
    <name type="scientific">Brachypodium distachyon</name>
    <name type="common">Purple false brome</name>
    <name type="synonym">Trachynia distachya</name>
    <dbReference type="NCBI Taxonomy" id="15368"/>
    <lineage>
        <taxon>Eukaryota</taxon>
        <taxon>Viridiplantae</taxon>
        <taxon>Streptophyta</taxon>
        <taxon>Embryophyta</taxon>
        <taxon>Tracheophyta</taxon>
        <taxon>Spermatophyta</taxon>
        <taxon>Magnoliopsida</taxon>
        <taxon>Liliopsida</taxon>
        <taxon>Poales</taxon>
        <taxon>Poaceae</taxon>
        <taxon>BOP clade</taxon>
        <taxon>Pooideae</taxon>
        <taxon>Stipodae</taxon>
        <taxon>Brachypodieae</taxon>
        <taxon>Brachypodium</taxon>
    </lineage>
</organism>
<dbReference type="EMBL" id="CM000881">
    <property type="protein sequence ID" value="PNT69838.1"/>
    <property type="molecule type" value="Genomic_DNA"/>
</dbReference>
<name>A0A2K2D6D4_BRADI</name>
<gene>
    <name evidence="2" type="ORF">BRADI_2g01238v3</name>
</gene>
<reference evidence="2" key="2">
    <citation type="submission" date="2017-06" db="EMBL/GenBank/DDBJ databases">
        <title>WGS assembly of Brachypodium distachyon.</title>
        <authorList>
            <consortium name="The International Brachypodium Initiative"/>
            <person name="Lucas S."/>
            <person name="Harmon-Smith M."/>
            <person name="Lail K."/>
            <person name="Tice H."/>
            <person name="Grimwood J."/>
            <person name="Bruce D."/>
            <person name="Barry K."/>
            <person name="Shu S."/>
            <person name="Lindquist E."/>
            <person name="Wang M."/>
            <person name="Pitluck S."/>
            <person name="Vogel J.P."/>
            <person name="Garvin D.F."/>
            <person name="Mockler T.C."/>
            <person name="Schmutz J."/>
            <person name="Rokhsar D."/>
            <person name="Bevan M.W."/>
        </authorList>
    </citation>
    <scope>NUCLEOTIDE SEQUENCE</scope>
    <source>
        <strain evidence="2">Bd21</strain>
    </source>
</reference>
<evidence type="ECO:0000313" key="4">
    <source>
        <dbReference type="Proteomes" id="UP000008810"/>
    </source>
</evidence>
<reference evidence="2 3" key="1">
    <citation type="journal article" date="2010" name="Nature">
        <title>Genome sequencing and analysis of the model grass Brachypodium distachyon.</title>
        <authorList>
            <consortium name="International Brachypodium Initiative"/>
        </authorList>
    </citation>
    <scope>NUCLEOTIDE SEQUENCE [LARGE SCALE GENOMIC DNA]</scope>
    <source>
        <strain evidence="2 3">Bd21</strain>
    </source>
</reference>
<reference evidence="3" key="3">
    <citation type="submission" date="2018-08" db="UniProtKB">
        <authorList>
            <consortium name="EnsemblPlants"/>
        </authorList>
    </citation>
    <scope>IDENTIFICATION</scope>
    <source>
        <strain evidence="3">cv. Bd21</strain>
    </source>
</reference>
<keyword evidence="4" id="KW-1185">Reference proteome</keyword>
<accession>A0A2K2D6D4</accession>
<feature type="compositionally biased region" description="Basic residues" evidence="1">
    <location>
        <begin position="1"/>
        <end position="10"/>
    </location>
</feature>
<protein>
    <submittedName>
        <fullName evidence="2 3">Uncharacterized protein</fullName>
    </submittedName>
</protein>
<evidence type="ECO:0000313" key="3">
    <source>
        <dbReference type="EnsemblPlants" id="PNT69838"/>
    </source>
</evidence>
<feature type="region of interest" description="Disordered" evidence="1">
    <location>
        <begin position="1"/>
        <end position="41"/>
    </location>
</feature>
<proteinExistence type="predicted"/>
<sequence length="160" mass="18383">MIARRRRLPMPRRATAARPSSSSASQARRRSEPIEKRRRSVEGCCQEGTSRGLGVHLISGLSACCEGEEWVSFSPSDSSDYGVQTSIQIIWDQIHLRLVVELRRSYFQEYQSLPEMLPQSYDPCWSLHPCRVIRWMLSSGWEVSMFFLPLMISMTTTPKL</sequence>
<dbReference type="AlphaFoldDB" id="A0A2K2D6D4"/>